<keyword evidence="2" id="KW-1185">Reference proteome</keyword>
<dbReference type="EMBL" id="BIFS01000001">
    <property type="protein sequence ID" value="GCE16766.1"/>
    <property type="molecule type" value="Genomic_DNA"/>
</dbReference>
<protein>
    <submittedName>
        <fullName evidence="1">Uncharacterized protein</fullName>
    </submittedName>
</protein>
<dbReference type="Proteomes" id="UP000287188">
    <property type="component" value="Unassembled WGS sequence"/>
</dbReference>
<name>A0A402ACF4_9CHLR</name>
<reference evidence="2" key="1">
    <citation type="submission" date="2018-12" db="EMBL/GenBank/DDBJ databases">
        <title>Tengunoibacter tsumagoiensis gen. nov., sp. nov., Dictyobacter kobayashii sp. nov., D. alpinus sp. nov., and D. joshuensis sp. nov. and description of Dictyobacteraceae fam. nov. within the order Ktedonobacterales isolated from Tengu-no-mugimeshi.</title>
        <authorList>
            <person name="Wang C.M."/>
            <person name="Zheng Y."/>
            <person name="Sakai Y."/>
            <person name="Toyoda A."/>
            <person name="Minakuchi Y."/>
            <person name="Abe K."/>
            <person name="Yokota A."/>
            <person name="Yabe S."/>
        </authorList>
    </citation>
    <scope>NUCLEOTIDE SEQUENCE [LARGE SCALE GENOMIC DNA]</scope>
    <source>
        <strain evidence="2">Uno11</strain>
    </source>
</reference>
<gene>
    <name evidence="1" type="ORF">KDK_05660</name>
</gene>
<accession>A0A402ACF4</accession>
<dbReference type="AlphaFoldDB" id="A0A402ACF4"/>
<organism evidence="1 2">
    <name type="scientific">Dictyobacter kobayashii</name>
    <dbReference type="NCBI Taxonomy" id="2014872"/>
    <lineage>
        <taxon>Bacteria</taxon>
        <taxon>Bacillati</taxon>
        <taxon>Chloroflexota</taxon>
        <taxon>Ktedonobacteria</taxon>
        <taxon>Ktedonobacterales</taxon>
        <taxon>Dictyobacteraceae</taxon>
        <taxon>Dictyobacter</taxon>
    </lineage>
</organism>
<evidence type="ECO:0000313" key="2">
    <source>
        <dbReference type="Proteomes" id="UP000287188"/>
    </source>
</evidence>
<proteinExistence type="predicted"/>
<comment type="caution">
    <text evidence="1">The sequence shown here is derived from an EMBL/GenBank/DDBJ whole genome shotgun (WGS) entry which is preliminary data.</text>
</comment>
<dbReference type="RefSeq" id="WP_136625157.1">
    <property type="nucleotide sequence ID" value="NZ_BIFS01000001.1"/>
</dbReference>
<sequence>MDFFGAEEGILLKKILHSHARAIAPKLGVRVIDEKGLDILEKTLAIETSSFDVGDIAVYNRMTSLWGIEVKGNQKPTEKQLSIKNVYQYVQYQYWMVEEYKNIQNLIERFSRVKAELHAKDIKAKYLAYIGLQRLVLSILRMASDVASRDLSDVKGQSHTYLFGGAFSLSERKRIIGLLNKLTENYGIDEQISLEPSYFDELVEIVNKIVLSSLHAAKMLQHLDVVIMKYVLGSAEGIEKSLGTTYSTEALVLVKRIATLFQKSADLEEEMFIELKHL</sequence>
<evidence type="ECO:0000313" key="1">
    <source>
        <dbReference type="EMBL" id="GCE16766.1"/>
    </source>
</evidence>